<sequence length="511" mass="55651">MAQAVIAASSSHGCLASSSSSVAANLQTSRLLSSQACNLSVSVSQVARCSRPQRARIVKSSYQDEFPVLQEKVRPLQPAELNLPLEMTPTSHETLHSGKGLTASQMLGHGNPQQMKEALQAAKKKYGKPTVSEALQEAKKHLGKDGLGKLALFGGVASVGVFLSGAVLTSLELLPLAPEALQTVGVAYSVLLASRLLRGKPAEFAVSPIKAVIELVDSGNVNKVQRTSLVLPQDLDPTVVTAMEKLAEERDLAVNQVEEMKRRALEYARIVTEKQALETVALQLAEERDVAMSEVTALKSAVETMTTRMAGIEQMLEREVGQLKVQNEALETVTLQLAQERDSALQEIAKLHEVVKSQARSETEKHALEEIALQLAQERDDALFELKNLKQMVPILGPPAMEQDPFIEARVQDIQSHLLGEDVEKDEAGYTFAHIVEDKVHLPPELENLERVVPNLGTEGGPAIKQDPFLEARVQDIRSQFLEEHIQGNKAENALAHIVKDYEVHPPPAAP</sequence>
<dbReference type="PANTHER" id="PTHR33222:SF36">
    <property type="entry name" value="CYANOBACTERIAL AMINOACYL-TRNA SYNTHETASE CAAD DOMAIN-CONTAINING PROTEIN"/>
    <property type="match status" value="1"/>
</dbReference>
<gene>
    <name evidence="1" type="ORF">CSSPTR1EN2_LOCUS14018</name>
</gene>
<dbReference type="InterPro" id="IPR033344">
    <property type="entry name" value="CURT1"/>
</dbReference>
<keyword evidence="2" id="KW-1185">Reference proteome</keyword>
<dbReference type="EMBL" id="OZ019895">
    <property type="protein sequence ID" value="CAK9218505.1"/>
    <property type="molecule type" value="Genomic_DNA"/>
</dbReference>
<accession>A0ABP0UC17</accession>
<protein>
    <submittedName>
        <fullName evidence="1">Uncharacterized protein</fullName>
    </submittedName>
</protein>
<dbReference type="PANTHER" id="PTHR33222">
    <property type="match status" value="1"/>
</dbReference>
<organism evidence="1 2">
    <name type="scientific">Sphagnum troendelagicum</name>
    <dbReference type="NCBI Taxonomy" id="128251"/>
    <lineage>
        <taxon>Eukaryota</taxon>
        <taxon>Viridiplantae</taxon>
        <taxon>Streptophyta</taxon>
        <taxon>Embryophyta</taxon>
        <taxon>Bryophyta</taxon>
        <taxon>Sphagnophytina</taxon>
        <taxon>Sphagnopsida</taxon>
        <taxon>Sphagnales</taxon>
        <taxon>Sphagnaceae</taxon>
        <taxon>Sphagnum</taxon>
    </lineage>
</organism>
<evidence type="ECO:0000313" key="1">
    <source>
        <dbReference type="EMBL" id="CAK9218505.1"/>
    </source>
</evidence>
<reference evidence="1" key="1">
    <citation type="submission" date="2024-02" db="EMBL/GenBank/DDBJ databases">
        <authorList>
            <consortium name="ELIXIR-Norway"/>
            <consortium name="Elixir Norway"/>
        </authorList>
    </citation>
    <scope>NUCLEOTIDE SEQUENCE</scope>
</reference>
<dbReference type="Proteomes" id="UP001497512">
    <property type="component" value="Chromosome 3"/>
</dbReference>
<evidence type="ECO:0000313" key="2">
    <source>
        <dbReference type="Proteomes" id="UP001497512"/>
    </source>
</evidence>
<proteinExistence type="predicted"/>
<name>A0ABP0UC17_9BRYO</name>